<feature type="short sequence motif" description="HXTX 1" evidence="2">
    <location>
        <begin position="39"/>
        <end position="42"/>
    </location>
</feature>
<sequence>MKRIFIGSFVNIDKKIYLSLKKDFGGLIVGRWSPLENLHITFKFIGNIEEEKILKIRDCISPLLDKNIELSIRFKGLGVFPTLESPKILYIKVEDDDGVLKNINSFIENSLNEIGFKKEIKPFIPHITVNRIKETKLNQFIEKLKKYQNISFGAEKNINVDIIESLTLPTGAVYKKLDFGEIR</sequence>
<accession>A0AA45WKB6</accession>
<keyword evidence="1 2" id="KW-0378">Hydrolase</keyword>
<feature type="active site" description="Proton donor" evidence="2">
    <location>
        <position position="39"/>
    </location>
</feature>
<dbReference type="AlphaFoldDB" id="A0AA45WKB6"/>
<dbReference type="SUPFAM" id="SSF55144">
    <property type="entry name" value="LigT-like"/>
    <property type="match status" value="1"/>
</dbReference>
<dbReference type="PANTHER" id="PTHR35561:SF1">
    <property type="entry name" value="RNA 2',3'-CYCLIC PHOSPHODIESTERASE"/>
    <property type="match status" value="1"/>
</dbReference>
<feature type="active site" description="Proton acceptor" evidence="2">
    <location>
        <position position="126"/>
    </location>
</feature>
<dbReference type="HAMAP" id="MF_01940">
    <property type="entry name" value="RNA_CPDase"/>
    <property type="match status" value="1"/>
</dbReference>
<dbReference type="RefSeq" id="WP_265134470.1">
    <property type="nucleotide sequence ID" value="NZ_FXTX01000004.1"/>
</dbReference>
<dbReference type="Proteomes" id="UP001157947">
    <property type="component" value="Unassembled WGS sequence"/>
</dbReference>
<protein>
    <recommendedName>
        <fullName evidence="2">RNA 2',3'-cyclic phosphodiesterase</fullName>
        <shortName evidence="2">RNA 2',3'-CPDase</shortName>
        <ecNumber evidence="2">3.1.4.58</ecNumber>
    </recommendedName>
</protein>
<proteinExistence type="inferred from homology"/>
<dbReference type="Gene3D" id="3.90.1140.10">
    <property type="entry name" value="Cyclic phosphodiesterase"/>
    <property type="match status" value="1"/>
</dbReference>
<dbReference type="GO" id="GO:0008664">
    <property type="term" value="F:RNA 2',3'-cyclic 3'-phosphodiesterase activity"/>
    <property type="evidence" value="ECO:0007669"/>
    <property type="project" value="UniProtKB-EC"/>
</dbReference>
<dbReference type="GO" id="GO:0016874">
    <property type="term" value="F:ligase activity"/>
    <property type="evidence" value="ECO:0007669"/>
    <property type="project" value="UniProtKB-KW"/>
</dbReference>
<comment type="caution">
    <text evidence="4">The sequence shown here is derived from an EMBL/GenBank/DDBJ whole genome shotgun (WGS) entry which is preliminary data.</text>
</comment>
<evidence type="ECO:0000259" key="3">
    <source>
        <dbReference type="Pfam" id="PF10469"/>
    </source>
</evidence>
<evidence type="ECO:0000256" key="1">
    <source>
        <dbReference type="ARBA" id="ARBA00022801"/>
    </source>
</evidence>
<comment type="similarity">
    <text evidence="2">Belongs to the 2H phosphoesterase superfamily. ThpR family.</text>
</comment>
<name>A0AA45WKB6_9AQUI</name>
<dbReference type="EMBL" id="FXTX01000004">
    <property type="protein sequence ID" value="SMP06759.1"/>
    <property type="molecule type" value="Genomic_DNA"/>
</dbReference>
<dbReference type="EC" id="3.1.4.58" evidence="2"/>
<dbReference type="GO" id="GO:0004113">
    <property type="term" value="F:2',3'-cyclic-nucleotide 3'-phosphodiesterase activity"/>
    <property type="evidence" value="ECO:0007669"/>
    <property type="project" value="InterPro"/>
</dbReference>
<dbReference type="PANTHER" id="PTHR35561">
    <property type="entry name" value="RNA 2',3'-CYCLIC PHOSPHODIESTERASE"/>
    <property type="match status" value="1"/>
</dbReference>
<keyword evidence="5" id="KW-1185">Reference proteome</keyword>
<reference evidence="4" key="1">
    <citation type="submission" date="2017-05" db="EMBL/GenBank/DDBJ databases">
        <authorList>
            <person name="Varghese N."/>
            <person name="Submissions S."/>
        </authorList>
    </citation>
    <scope>NUCLEOTIDE SEQUENCE</scope>
    <source>
        <strain evidence="4">DSM 18763</strain>
    </source>
</reference>
<gene>
    <name evidence="4" type="ORF">SAMN06264868_10476</name>
</gene>
<comment type="function">
    <text evidence="2">Hydrolyzes RNA 2',3'-cyclic phosphodiester to an RNA 2'-phosphomonoester.</text>
</comment>
<dbReference type="InterPro" id="IPR004175">
    <property type="entry name" value="RNA_CPDase"/>
</dbReference>
<keyword evidence="4" id="KW-0436">Ligase</keyword>
<feature type="short sequence motif" description="HXTX 2" evidence="2">
    <location>
        <begin position="126"/>
        <end position="129"/>
    </location>
</feature>
<feature type="domain" description="A-kinase anchor protein 7-like phosphoesterase" evidence="3">
    <location>
        <begin position="52"/>
        <end position="165"/>
    </location>
</feature>
<comment type="catalytic activity">
    <reaction evidence="2">
        <text>a 3'-end 2',3'-cyclophospho-ribonucleotide-RNA + H2O = a 3'-end 2'-phospho-ribonucleotide-RNA + H(+)</text>
        <dbReference type="Rhea" id="RHEA:11828"/>
        <dbReference type="Rhea" id="RHEA-COMP:10464"/>
        <dbReference type="Rhea" id="RHEA-COMP:17353"/>
        <dbReference type="ChEBI" id="CHEBI:15377"/>
        <dbReference type="ChEBI" id="CHEBI:15378"/>
        <dbReference type="ChEBI" id="CHEBI:83064"/>
        <dbReference type="ChEBI" id="CHEBI:173113"/>
        <dbReference type="EC" id="3.1.4.58"/>
    </reaction>
</comment>
<dbReference type="InterPro" id="IPR009097">
    <property type="entry name" value="Cyclic_Pdiesterase"/>
</dbReference>
<evidence type="ECO:0000313" key="5">
    <source>
        <dbReference type="Proteomes" id="UP001157947"/>
    </source>
</evidence>
<dbReference type="NCBIfam" id="TIGR02258">
    <property type="entry name" value="2_5_ligase"/>
    <property type="match status" value="1"/>
</dbReference>
<dbReference type="Pfam" id="PF10469">
    <property type="entry name" value="AKAP7_NLS"/>
    <property type="match status" value="1"/>
</dbReference>
<dbReference type="InterPro" id="IPR019510">
    <property type="entry name" value="AKAP7-like_phosphoesterase"/>
</dbReference>
<organism evidence="4 5">
    <name type="scientific">Venenivibrio stagnispumantis</name>
    <dbReference type="NCBI Taxonomy" id="407998"/>
    <lineage>
        <taxon>Bacteria</taxon>
        <taxon>Pseudomonadati</taxon>
        <taxon>Aquificota</taxon>
        <taxon>Aquificia</taxon>
        <taxon>Aquificales</taxon>
        <taxon>Hydrogenothermaceae</taxon>
        <taxon>Venenivibrio</taxon>
    </lineage>
</organism>
<evidence type="ECO:0000313" key="4">
    <source>
        <dbReference type="EMBL" id="SMP06759.1"/>
    </source>
</evidence>
<evidence type="ECO:0000256" key="2">
    <source>
        <dbReference type="HAMAP-Rule" id="MF_01940"/>
    </source>
</evidence>